<dbReference type="PANTHER" id="PTHR45985:SF3">
    <property type="entry name" value="CHITIN DEACETYLASE-LIKE 4"/>
    <property type="match status" value="1"/>
</dbReference>
<dbReference type="Gene3D" id="3.20.20.370">
    <property type="entry name" value="Glycoside hydrolase/deacetylase"/>
    <property type="match status" value="1"/>
</dbReference>
<evidence type="ECO:0000313" key="3">
    <source>
        <dbReference type="Proteomes" id="UP000659172"/>
    </source>
</evidence>
<proteinExistence type="predicted"/>
<keyword evidence="1" id="KW-0732">Signal</keyword>
<gene>
    <name evidence="2" type="ORF">HV823_09335</name>
</gene>
<dbReference type="InterPro" id="IPR011330">
    <property type="entry name" value="Glyco_hydro/deAcase_b/a-brl"/>
</dbReference>
<dbReference type="InterPro" id="IPR052740">
    <property type="entry name" value="CE4"/>
</dbReference>
<accession>A0ABX2QCI4</accession>
<dbReference type="PANTHER" id="PTHR45985">
    <property type="match status" value="1"/>
</dbReference>
<evidence type="ECO:0000256" key="1">
    <source>
        <dbReference type="SAM" id="SignalP"/>
    </source>
</evidence>
<keyword evidence="3" id="KW-1185">Reference proteome</keyword>
<dbReference type="SUPFAM" id="SSF88713">
    <property type="entry name" value="Glycoside hydrolase/deacetylase"/>
    <property type="match status" value="1"/>
</dbReference>
<evidence type="ECO:0000313" key="2">
    <source>
        <dbReference type="EMBL" id="NVP55452.1"/>
    </source>
</evidence>
<protein>
    <submittedName>
        <fullName evidence="2">Polysaccharide deacetylase</fullName>
    </submittedName>
</protein>
<dbReference type="Proteomes" id="UP000659172">
    <property type="component" value="Unassembled WGS sequence"/>
</dbReference>
<sequence>MQIVAVAMFRSSLSTLFAFTLAGCPLSAHAQDQAPEKPKQLVIVSFDGAHDNRLWEKSRDMAKRTGAHFTYFLSCTFLMTKEDRKSYQAPHEKRGKSNVGFAPDDADVIKRLDEIWLARSEGHDIGSHACGHFDGAKWNVDDWKQEFDFFRNTLREAWVNAGVPEREPVEWRDFVDKDIIGFRAPYLSTSPSLVKALREFGFRYDASQVSKGPALPRAADYGLVHFALPLIPEGPSAKPVIGMDYNLFVRHSLGIEDKKHSATYEERTLAAYRAAFERQYEGDRIPLQLGFHFVEMNGGAYWRALDRFLTEVCAKPDVACVSHREAMDIVAREKKAAGAAL</sequence>
<name>A0ABX2QCI4_9HYPH</name>
<comment type="caution">
    <text evidence="2">The sequence shown here is derived from an EMBL/GenBank/DDBJ whole genome shotgun (WGS) entry which is preliminary data.</text>
</comment>
<reference evidence="2 3" key="1">
    <citation type="submission" date="2020-06" db="EMBL/GenBank/DDBJ databases">
        <title>Rhizobium sp.nov. isolated from the tomato plant.</title>
        <authorList>
            <person name="Thin K.K."/>
            <person name="Zhang X."/>
            <person name="He S."/>
        </authorList>
    </citation>
    <scope>NUCLEOTIDE SEQUENCE [LARGE SCALE GENOMIC DNA]</scope>
    <source>
        <strain evidence="2 3">DBTS2</strain>
    </source>
</reference>
<organism evidence="2 3">
    <name type="scientific">Mycoplana rhizolycopersici</name>
    <dbReference type="NCBI Taxonomy" id="2746702"/>
    <lineage>
        <taxon>Bacteria</taxon>
        <taxon>Pseudomonadati</taxon>
        <taxon>Pseudomonadota</taxon>
        <taxon>Alphaproteobacteria</taxon>
        <taxon>Hyphomicrobiales</taxon>
        <taxon>Rhizobiaceae</taxon>
        <taxon>Mycoplana</taxon>
    </lineage>
</organism>
<feature type="chain" id="PRO_5045461494" evidence="1">
    <location>
        <begin position="31"/>
        <end position="341"/>
    </location>
</feature>
<feature type="signal peptide" evidence="1">
    <location>
        <begin position="1"/>
        <end position="30"/>
    </location>
</feature>
<dbReference type="EMBL" id="JABXYK010000005">
    <property type="protein sequence ID" value="NVP55452.1"/>
    <property type="molecule type" value="Genomic_DNA"/>
</dbReference>